<proteinExistence type="predicted"/>
<gene>
    <name evidence="1" type="ORF">ENO47_01055</name>
</gene>
<comment type="caution">
    <text evidence="1">The sequence shown here is derived from an EMBL/GenBank/DDBJ whole genome shotgun (WGS) entry which is preliminary data.</text>
</comment>
<name>A0A7C2ZDC0_9AQUI</name>
<organism evidence="1">
    <name type="scientific">Hydrogenobacter sp</name>
    <dbReference type="NCBI Taxonomy" id="2152829"/>
    <lineage>
        <taxon>Bacteria</taxon>
        <taxon>Pseudomonadati</taxon>
        <taxon>Aquificota</taxon>
        <taxon>Aquificia</taxon>
        <taxon>Aquificales</taxon>
        <taxon>Aquificaceae</taxon>
        <taxon>Hydrogenobacter</taxon>
    </lineage>
</organism>
<sequence length="65" mass="6838">MKKVSFKLLPLLPSSGGFLYMLSCGCGHCPACLGSSASVVSLALYIGTKKLLGRKSHEKPINTTP</sequence>
<accession>A0A7C2ZDC0</accession>
<dbReference type="AlphaFoldDB" id="A0A7C2ZDC0"/>
<evidence type="ECO:0000313" key="1">
    <source>
        <dbReference type="EMBL" id="HEW45250.1"/>
    </source>
</evidence>
<dbReference type="PROSITE" id="PS51257">
    <property type="entry name" value="PROKAR_LIPOPROTEIN"/>
    <property type="match status" value="1"/>
</dbReference>
<dbReference type="EMBL" id="DSFP01000020">
    <property type="protein sequence ID" value="HEW45250.1"/>
    <property type="molecule type" value="Genomic_DNA"/>
</dbReference>
<protein>
    <submittedName>
        <fullName evidence="1">Uncharacterized protein</fullName>
    </submittedName>
</protein>
<reference evidence="1" key="1">
    <citation type="journal article" date="2020" name="mSystems">
        <title>Genome- and Community-Level Interaction Insights into Carbon Utilization and Element Cycling Functions of Hydrothermarchaeota in Hydrothermal Sediment.</title>
        <authorList>
            <person name="Zhou Z."/>
            <person name="Liu Y."/>
            <person name="Xu W."/>
            <person name="Pan J."/>
            <person name="Luo Z.H."/>
            <person name="Li M."/>
        </authorList>
    </citation>
    <scope>NUCLEOTIDE SEQUENCE [LARGE SCALE GENOMIC DNA]</scope>
    <source>
        <strain evidence="1">SpSt-132</strain>
    </source>
</reference>